<evidence type="ECO:0000313" key="1">
    <source>
        <dbReference type="EMBL" id="OGZ12478.1"/>
    </source>
</evidence>
<gene>
    <name evidence="1" type="ORF">A3C93_04860</name>
</gene>
<name>A0A1G2DI34_9BACT</name>
<proteinExistence type="predicted"/>
<protein>
    <submittedName>
        <fullName evidence="1">Uncharacterized protein</fullName>
    </submittedName>
</protein>
<accession>A0A1G2DI34</accession>
<dbReference type="AlphaFoldDB" id="A0A1G2DI34"/>
<sequence length="69" mass="7333">MFTPTNHAPNGGWYDVLIDSGGNANSFDTIEGAVAAARPALKNMSVVRGHGTYHIVDLHTGKVVQKGNR</sequence>
<comment type="caution">
    <text evidence="1">The sequence shown here is derived from an EMBL/GenBank/DDBJ whole genome shotgun (WGS) entry which is preliminary data.</text>
</comment>
<dbReference type="STRING" id="1798664.A3C93_04860"/>
<organism evidence="1 2">
    <name type="scientific">Candidatus Lloydbacteria bacterium RIFCSPHIGHO2_02_FULL_54_17</name>
    <dbReference type="NCBI Taxonomy" id="1798664"/>
    <lineage>
        <taxon>Bacteria</taxon>
        <taxon>Candidatus Lloydiibacteriota</taxon>
    </lineage>
</organism>
<evidence type="ECO:0000313" key="2">
    <source>
        <dbReference type="Proteomes" id="UP000178636"/>
    </source>
</evidence>
<dbReference type="EMBL" id="MHLO01000018">
    <property type="protein sequence ID" value="OGZ12478.1"/>
    <property type="molecule type" value="Genomic_DNA"/>
</dbReference>
<reference evidence="1 2" key="1">
    <citation type="journal article" date="2016" name="Nat. Commun.">
        <title>Thousands of microbial genomes shed light on interconnected biogeochemical processes in an aquifer system.</title>
        <authorList>
            <person name="Anantharaman K."/>
            <person name="Brown C.T."/>
            <person name="Hug L.A."/>
            <person name="Sharon I."/>
            <person name="Castelle C.J."/>
            <person name="Probst A.J."/>
            <person name="Thomas B.C."/>
            <person name="Singh A."/>
            <person name="Wilkins M.J."/>
            <person name="Karaoz U."/>
            <person name="Brodie E.L."/>
            <person name="Williams K.H."/>
            <person name="Hubbard S.S."/>
            <person name="Banfield J.F."/>
        </authorList>
    </citation>
    <scope>NUCLEOTIDE SEQUENCE [LARGE SCALE GENOMIC DNA]</scope>
</reference>
<dbReference type="Proteomes" id="UP000178636">
    <property type="component" value="Unassembled WGS sequence"/>
</dbReference>